<keyword evidence="2" id="KW-1185">Reference proteome</keyword>
<protein>
    <submittedName>
        <fullName evidence="1">DUF6278 family protein</fullName>
    </submittedName>
</protein>
<evidence type="ECO:0000313" key="2">
    <source>
        <dbReference type="Proteomes" id="UP001206639"/>
    </source>
</evidence>
<name>A0ABT2MGI7_9MYCO</name>
<gene>
    <name evidence="1" type="ORF">N4S67_23530</name>
</gene>
<dbReference type="RefSeq" id="WP_260995450.1">
    <property type="nucleotide sequence ID" value="NZ_JAODWD010000006.1"/>
</dbReference>
<evidence type="ECO:0000313" key="1">
    <source>
        <dbReference type="EMBL" id="MCT7661382.1"/>
    </source>
</evidence>
<organism evidence="1 2">
    <name type="scientific">Mycobacterium deserti</name>
    <dbReference type="NCBI Taxonomy" id="2978347"/>
    <lineage>
        <taxon>Bacteria</taxon>
        <taxon>Bacillati</taxon>
        <taxon>Actinomycetota</taxon>
        <taxon>Actinomycetes</taxon>
        <taxon>Mycobacteriales</taxon>
        <taxon>Mycobacteriaceae</taxon>
        <taxon>Mycobacterium</taxon>
    </lineage>
</organism>
<comment type="caution">
    <text evidence="1">The sequence shown here is derived from an EMBL/GenBank/DDBJ whole genome shotgun (WGS) entry which is preliminary data.</text>
</comment>
<dbReference type="EMBL" id="JAODWD010000006">
    <property type="protein sequence ID" value="MCT7661382.1"/>
    <property type="molecule type" value="Genomic_DNA"/>
</dbReference>
<dbReference type="Pfam" id="PF19794">
    <property type="entry name" value="DUF6278"/>
    <property type="match status" value="1"/>
</dbReference>
<sequence>MWKRGRNKSDEPKAPVEVADVATMRAGAEALVAASAGSDWPLDWTPPSVRTLDGFVSGISEEDFSAAFTTVAGYFGELIVRNGGGQWVDGPDGWPQVRMPSGFELRPAHAVAEARSMLGPALESVYVHAMAGFAVPDDEQAAAFGDEVGQRMAVWAALFLHEVAVSGRRLDWTIESLAQVDELCDDFLADQPDAEAIDQTALTMGAYLGEVLIRACDGAQWMLSTDHRDVAVRLPRPGGADPESTTCFPAAFVGKRLTEDTTPSLQEYATMAVSGDVATGR</sequence>
<reference evidence="2" key="1">
    <citation type="submission" date="2023-07" db="EMBL/GenBank/DDBJ databases">
        <authorList>
            <person name="Deng Y."/>
            <person name="Zhang Y.-Q."/>
        </authorList>
    </citation>
    <scope>NUCLEOTIDE SEQUENCE [LARGE SCALE GENOMIC DNA]</scope>
    <source>
        <strain evidence="2">CPCC 205710</strain>
    </source>
</reference>
<proteinExistence type="predicted"/>
<dbReference type="Proteomes" id="UP001206639">
    <property type="component" value="Unassembled WGS sequence"/>
</dbReference>
<dbReference type="InterPro" id="IPR046245">
    <property type="entry name" value="DUF6278"/>
</dbReference>
<accession>A0ABT2MGI7</accession>